<feature type="region of interest" description="Disordered" evidence="1">
    <location>
        <begin position="33"/>
        <end position="65"/>
    </location>
</feature>
<feature type="region of interest" description="Disordered" evidence="1">
    <location>
        <begin position="77"/>
        <end position="111"/>
    </location>
</feature>
<feature type="compositionally biased region" description="Low complexity" evidence="1">
    <location>
        <begin position="80"/>
        <end position="98"/>
    </location>
</feature>
<feature type="region of interest" description="Disordered" evidence="1">
    <location>
        <begin position="164"/>
        <end position="237"/>
    </location>
</feature>
<name>A0AAN6JNG2_9BASI</name>
<proteinExistence type="predicted"/>
<dbReference type="EMBL" id="JAPDMQ010000554">
    <property type="protein sequence ID" value="KAK0522851.1"/>
    <property type="molecule type" value="Genomic_DNA"/>
</dbReference>
<reference evidence="2" key="1">
    <citation type="journal article" date="2023" name="PhytoFront">
        <title>Draft Genome Resources of Seven Strains of Tilletia horrida, Causal Agent of Kernel Smut of Rice.</title>
        <authorList>
            <person name="Khanal S."/>
            <person name="Antony Babu S."/>
            <person name="Zhou X.G."/>
        </authorList>
    </citation>
    <scope>NUCLEOTIDE SEQUENCE</scope>
    <source>
        <strain evidence="2">TX3</strain>
    </source>
</reference>
<dbReference type="Proteomes" id="UP001176521">
    <property type="component" value="Unassembled WGS sequence"/>
</dbReference>
<evidence type="ECO:0000313" key="3">
    <source>
        <dbReference type="Proteomes" id="UP001176521"/>
    </source>
</evidence>
<organism evidence="2 3">
    <name type="scientific">Tilletia horrida</name>
    <dbReference type="NCBI Taxonomy" id="155126"/>
    <lineage>
        <taxon>Eukaryota</taxon>
        <taxon>Fungi</taxon>
        <taxon>Dikarya</taxon>
        <taxon>Basidiomycota</taxon>
        <taxon>Ustilaginomycotina</taxon>
        <taxon>Exobasidiomycetes</taxon>
        <taxon>Tilletiales</taxon>
        <taxon>Tilletiaceae</taxon>
        <taxon>Tilletia</taxon>
    </lineage>
</organism>
<feature type="compositionally biased region" description="Low complexity" evidence="1">
    <location>
        <begin position="33"/>
        <end position="43"/>
    </location>
</feature>
<evidence type="ECO:0000256" key="1">
    <source>
        <dbReference type="SAM" id="MobiDB-lite"/>
    </source>
</evidence>
<accession>A0AAN6JNG2</accession>
<sequence length="361" mass="38397">MASNVLGLYSLTDPLPSFEQANESEARWNLSSLGTDDTLLTPTQSLPRRPSLPKRTVSDFSAGESTVAYRRRRTLANVHGSSRSRVGRRPSSSTGPSVELTPCSPPPMVRSVSMPVATQTEYERQRRTQSDKMLAPIHSLPTPTLQDGDAVAWSFSWPTKTAGASTEAAAGPRHLHSPARRPSTCSPFEMTSELEEEHEFPWTDASLEMPVLSPSSTSNLSIAESSGPPSPVDLKSPYNSSRRLPAFAASAISASLSPSPSPSSMSISLSSSTSSGSASSSSSFSSTSSFCPPPKTTSTLPFHSFHKMAPTTQPISIFSSASSPAAASLLQDRVNFDSFLTPLGEEIVIHPGHCSLPPIFS</sequence>
<feature type="compositionally biased region" description="Polar residues" evidence="1">
    <location>
        <begin position="213"/>
        <end position="224"/>
    </location>
</feature>
<evidence type="ECO:0000313" key="2">
    <source>
        <dbReference type="EMBL" id="KAK0522851.1"/>
    </source>
</evidence>
<dbReference type="AlphaFoldDB" id="A0AAN6JNG2"/>
<keyword evidence="3" id="KW-1185">Reference proteome</keyword>
<gene>
    <name evidence="2" type="ORF">OC842_006338</name>
</gene>
<comment type="caution">
    <text evidence="2">The sequence shown here is derived from an EMBL/GenBank/DDBJ whole genome shotgun (WGS) entry which is preliminary data.</text>
</comment>
<protein>
    <submittedName>
        <fullName evidence="2">Uncharacterized protein</fullName>
    </submittedName>
</protein>